<feature type="compositionally biased region" description="Polar residues" evidence="1">
    <location>
        <begin position="49"/>
        <end position="61"/>
    </location>
</feature>
<feature type="region of interest" description="Disordered" evidence="1">
    <location>
        <begin position="32"/>
        <end position="65"/>
    </location>
</feature>
<keyword evidence="3" id="KW-1185">Reference proteome</keyword>
<feature type="region of interest" description="Disordered" evidence="1">
    <location>
        <begin position="240"/>
        <end position="521"/>
    </location>
</feature>
<evidence type="ECO:0000313" key="3">
    <source>
        <dbReference type="Proteomes" id="UP000030745"/>
    </source>
</evidence>
<dbReference type="EMBL" id="KK583197">
    <property type="protein sequence ID" value="KDO31682.1"/>
    <property type="molecule type" value="Genomic_DNA"/>
</dbReference>
<feature type="region of interest" description="Disordered" evidence="1">
    <location>
        <begin position="537"/>
        <end position="566"/>
    </location>
</feature>
<reference evidence="2 3" key="1">
    <citation type="journal article" date="2013" name="PLoS Genet.">
        <title>Distinctive expansion of potential virulence genes in the genome of the oomycete fish pathogen Saprolegnia parasitica.</title>
        <authorList>
            <person name="Jiang R.H."/>
            <person name="de Bruijn I."/>
            <person name="Haas B.J."/>
            <person name="Belmonte R."/>
            <person name="Lobach L."/>
            <person name="Christie J."/>
            <person name="van den Ackerveken G."/>
            <person name="Bottin A."/>
            <person name="Bulone V."/>
            <person name="Diaz-Moreno S.M."/>
            <person name="Dumas B."/>
            <person name="Fan L."/>
            <person name="Gaulin E."/>
            <person name="Govers F."/>
            <person name="Grenville-Briggs L.J."/>
            <person name="Horner N.R."/>
            <person name="Levin J.Z."/>
            <person name="Mammella M."/>
            <person name="Meijer H.J."/>
            <person name="Morris P."/>
            <person name="Nusbaum C."/>
            <person name="Oome S."/>
            <person name="Phillips A.J."/>
            <person name="van Rooyen D."/>
            <person name="Rzeszutek E."/>
            <person name="Saraiva M."/>
            <person name="Secombes C.J."/>
            <person name="Seidl M.F."/>
            <person name="Snel B."/>
            <person name="Stassen J.H."/>
            <person name="Sykes S."/>
            <person name="Tripathy S."/>
            <person name="van den Berg H."/>
            <person name="Vega-Arreguin J.C."/>
            <person name="Wawra S."/>
            <person name="Young S.K."/>
            <person name="Zeng Q."/>
            <person name="Dieguez-Uribeondo J."/>
            <person name="Russ C."/>
            <person name="Tyler B.M."/>
            <person name="van West P."/>
        </authorList>
    </citation>
    <scope>NUCLEOTIDE SEQUENCE [LARGE SCALE GENOMIC DNA]</scope>
    <source>
        <strain evidence="2 3">CBS 223.65</strain>
    </source>
</reference>
<feature type="compositionally biased region" description="Basic residues" evidence="1">
    <location>
        <begin position="264"/>
        <end position="275"/>
    </location>
</feature>
<protein>
    <submittedName>
        <fullName evidence="2">Uncharacterized protein</fullName>
    </submittedName>
</protein>
<feature type="compositionally biased region" description="Acidic residues" evidence="1">
    <location>
        <begin position="548"/>
        <end position="562"/>
    </location>
</feature>
<feature type="compositionally biased region" description="Polar residues" evidence="1">
    <location>
        <begin position="253"/>
        <end position="262"/>
    </location>
</feature>
<dbReference type="Proteomes" id="UP000030745">
    <property type="component" value="Unassembled WGS sequence"/>
</dbReference>
<dbReference type="KEGG" id="spar:SPRG_03600"/>
<evidence type="ECO:0000256" key="1">
    <source>
        <dbReference type="SAM" id="MobiDB-lite"/>
    </source>
</evidence>
<dbReference type="STRING" id="695850.A0A067CY42"/>
<organism evidence="2 3">
    <name type="scientific">Saprolegnia parasitica (strain CBS 223.65)</name>
    <dbReference type="NCBI Taxonomy" id="695850"/>
    <lineage>
        <taxon>Eukaryota</taxon>
        <taxon>Sar</taxon>
        <taxon>Stramenopiles</taxon>
        <taxon>Oomycota</taxon>
        <taxon>Saprolegniomycetes</taxon>
        <taxon>Saprolegniales</taxon>
        <taxon>Saprolegniaceae</taxon>
        <taxon>Saprolegnia</taxon>
    </lineage>
</organism>
<dbReference type="AlphaFoldDB" id="A0A067CY42"/>
<proteinExistence type="predicted"/>
<feature type="compositionally biased region" description="Basic residues" evidence="1">
    <location>
        <begin position="322"/>
        <end position="333"/>
    </location>
</feature>
<dbReference type="GeneID" id="24126092"/>
<evidence type="ECO:0000313" key="2">
    <source>
        <dbReference type="EMBL" id="KDO31682.1"/>
    </source>
</evidence>
<feature type="region of interest" description="Disordered" evidence="1">
    <location>
        <begin position="122"/>
        <end position="151"/>
    </location>
</feature>
<dbReference type="VEuPathDB" id="FungiDB:SPRG_03600"/>
<dbReference type="RefSeq" id="XP_012197568.1">
    <property type="nucleotide sequence ID" value="XM_012342178.1"/>
</dbReference>
<gene>
    <name evidence="2" type="ORF">SPRG_03600</name>
</gene>
<dbReference type="OMA" id="VELHKWS"/>
<feature type="compositionally biased region" description="Polar residues" evidence="1">
    <location>
        <begin position="399"/>
        <end position="412"/>
    </location>
</feature>
<dbReference type="OrthoDB" id="79914at2759"/>
<sequence length="698" mass="74661">MDDDRDVVQSGAIFRMKQADLRWRSPMPMSMLKKSSIGADRELPPATPTKAQASAGSSTPRSAFDSLCLRSPLPKVLLQKLQGSAQKAGATKSPFASTIKTPPTQKKIKLVFKPASAMKLTPSEAKPVAHSSTMVDPKYETPTKAMRPSVQTSVETKTLIKDSTPLGLSDQLALLQRQKLQKNGTTSTVKPVAAAASMPSTTIEFFTTPEKTKTRDATPSPAQAAASHAVAEAMAAVPMTPVPMTPAKPDEGPTNSFLSPPTAQRRRTAVRKAHAARVASERSENVASATHSQGRDANEAQDATSKGEGANDQAAADPAKPKTPKPKTPKPKTLKIAPRLPTPVRIAHPLTPLEAIQEPTLLLPRPKTPKKGTKSSAPTPPASTPTDKSATALGPSLPLSRQPTPVKSTTKGPTPRRMSSVVEPEQPPVERDDEDAAFEFGGGSAASSEVEALPTPPKKPAPITVATPSVAKATPTSSRKRLKRPDARAGVAAAEASDDDLPMLATSSPERTAEESAEEVVEHFQIKDRRVEPLAVGQALYLPKRGDENDDEDDDEDKDDDDGASRRISDEFAKEMRGLNESDLVVDDKTVELHKWSVVWPPRMKSATNIILTVRGCNGSKDGPVTSVVYKSYQSPRHFLSTADDEVHLVGTMATKSVPIPSVRAFFKAGIPRMWRAKVPSLLVASYVIASSDGTWKK</sequence>
<accession>A0A067CY42</accession>
<name>A0A067CY42_SAPPC</name>